<dbReference type="InterPro" id="IPR022121">
    <property type="entry name" value="Peptidase_M73_camelysin"/>
</dbReference>
<evidence type="ECO:0000256" key="2">
    <source>
        <dbReference type="SAM" id="Phobius"/>
    </source>
</evidence>
<keyword evidence="3" id="KW-0732">Signal</keyword>
<dbReference type="NCBIfam" id="TIGR01167">
    <property type="entry name" value="LPXTG_anchor"/>
    <property type="match status" value="1"/>
</dbReference>
<name>A0A3N5BAP5_9BACI</name>
<feature type="region of interest" description="Disordered" evidence="1">
    <location>
        <begin position="147"/>
        <end position="168"/>
    </location>
</feature>
<comment type="caution">
    <text evidence="4">The sequence shown here is derived from an EMBL/GenBank/DDBJ whole genome shotgun (WGS) entry which is preliminary data.</text>
</comment>
<dbReference type="EMBL" id="RKRF01000008">
    <property type="protein sequence ID" value="RPF54029.1"/>
    <property type="molecule type" value="Genomic_DNA"/>
</dbReference>
<keyword evidence="2" id="KW-0472">Membrane</keyword>
<organism evidence="4 5">
    <name type="scientific">Aquisalibacillus elongatus</name>
    <dbReference type="NCBI Taxonomy" id="485577"/>
    <lineage>
        <taxon>Bacteria</taxon>
        <taxon>Bacillati</taxon>
        <taxon>Bacillota</taxon>
        <taxon>Bacilli</taxon>
        <taxon>Bacillales</taxon>
        <taxon>Bacillaceae</taxon>
        <taxon>Aquisalibacillus</taxon>
    </lineage>
</organism>
<feature type="transmembrane region" description="Helical" evidence="2">
    <location>
        <begin position="178"/>
        <end position="197"/>
    </location>
</feature>
<gene>
    <name evidence="4" type="ORF">EDC24_1217</name>
</gene>
<dbReference type="AlphaFoldDB" id="A0A3N5BAP5"/>
<evidence type="ECO:0000313" key="5">
    <source>
        <dbReference type="Proteomes" id="UP000276443"/>
    </source>
</evidence>
<dbReference type="Proteomes" id="UP000276443">
    <property type="component" value="Unassembled WGS sequence"/>
</dbReference>
<accession>A0A3N5BAP5</accession>
<dbReference type="OrthoDB" id="2566057at2"/>
<dbReference type="Pfam" id="PF12389">
    <property type="entry name" value="Peptidase_M73"/>
    <property type="match status" value="1"/>
</dbReference>
<evidence type="ECO:0000256" key="1">
    <source>
        <dbReference type="SAM" id="MobiDB-lite"/>
    </source>
</evidence>
<feature type="compositionally biased region" description="Acidic residues" evidence="1">
    <location>
        <begin position="147"/>
        <end position="160"/>
    </location>
</feature>
<proteinExistence type="predicted"/>
<sequence length="206" mass="23185">MAKKIFITVSMLFAMLIAPLQVFADHVSVHIEEDFIFNVENLKPGDYMTRTLEIENDGDYDYYFHASAEYTGGSEKLFKQFQLSVTDSSGEMVYEGSLAGFNGMEQRFLEMGDSESFELKATFPYESDNSFQGLSTEFKISVWAEAEPPEDNEEGVVDSDTDVKGGGLLPQTGEEIPVLFYVIGGSFLISGLLLYLWTRRLARDHE</sequence>
<keyword evidence="5" id="KW-1185">Reference proteome</keyword>
<feature type="signal peptide" evidence="3">
    <location>
        <begin position="1"/>
        <end position="24"/>
    </location>
</feature>
<feature type="chain" id="PRO_5018329655" evidence="3">
    <location>
        <begin position="25"/>
        <end position="206"/>
    </location>
</feature>
<evidence type="ECO:0000313" key="4">
    <source>
        <dbReference type="EMBL" id="RPF54029.1"/>
    </source>
</evidence>
<dbReference type="RefSeq" id="WP_124220718.1">
    <property type="nucleotide sequence ID" value="NZ_RKRF01000008.1"/>
</dbReference>
<evidence type="ECO:0000256" key="3">
    <source>
        <dbReference type="SAM" id="SignalP"/>
    </source>
</evidence>
<reference evidence="4 5" key="1">
    <citation type="submission" date="2018-11" db="EMBL/GenBank/DDBJ databases">
        <title>Genomic Encyclopedia of Type Strains, Phase IV (KMG-IV): sequencing the most valuable type-strain genomes for metagenomic binning, comparative biology and taxonomic classification.</title>
        <authorList>
            <person name="Goeker M."/>
        </authorList>
    </citation>
    <scope>NUCLEOTIDE SEQUENCE [LARGE SCALE GENOMIC DNA]</scope>
    <source>
        <strain evidence="4 5">DSM 18090</strain>
    </source>
</reference>
<protein>
    <submittedName>
        <fullName evidence="4">LPXTG-motif cell wall-anchored protein</fullName>
    </submittedName>
</protein>
<keyword evidence="2" id="KW-0812">Transmembrane</keyword>
<keyword evidence="2" id="KW-1133">Transmembrane helix</keyword>